<dbReference type="GO" id="GO:0004326">
    <property type="term" value="F:tetrahydrofolylpolyglutamate synthase activity"/>
    <property type="evidence" value="ECO:0007669"/>
    <property type="project" value="UniProtKB-EC"/>
</dbReference>
<dbReference type="InterPro" id="IPR001645">
    <property type="entry name" value="Folylpolyglutamate_synth"/>
</dbReference>
<evidence type="ECO:0000256" key="10">
    <source>
        <dbReference type="PIRNR" id="PIRNR001563"/>
    </source>
</evidence>
<dbReference type="PIRSF" id="PIRSF001563">
    <property type="entry name" value="Folylpolyglu_synth"/>
    <property type="match status" value="1"/>
</dbReference>
<dbReference type="EMBL" id="JAFBDT010000015">
    <property type="protein sequence ID" value="MBM7562306.1"/>
    <property type="molecule type" value="Genomic_DNA"/>
</dbReference>
<dbReference type="SUPFAM" id="SSF53244">
    <property type="entry name" value="MurD-like peptide ligases, peptide-binding domain"/>
    <property type="match status" value="1"/>
</dbReference>
<gene>
    <name evidence="13" type="ORF">JOC49_001850</name>
</gene>
<evidence type="ECO:0000256" key="3">
    <source>
        <dbReference type="ARBA" id="ARBA00022598"/>
    </source>
</evidence>
<reference evidence="13 14" key="1">
    <citation type="submission" date="2021-01" db="EMBL/GenBank/DDBJ databases">
        <title>Genomic Encyclopedia of Type Strains, Phase IV (KMG-IV): sequencing the most valuable type-strain genomes for metagenomic binning, comparative biology and taxonomic classification.</title>
        <authorList>
            <person name="Goeker M."/>
        </authorList>
    </citation>
    <scope>NUCLEOTIDE SEQUENCE [LARGE SCALE GENOMIC DNA]</scope>
    <source>
        <strain evidence="13 14">DSM 24436</strain>
    </source>
</reference>
<dbReference type="InterPro" id="IPR004101">
    <property type="entry name" value="Mur_ligase_C"/>
</dbReference>
<sequence>MNYSEALNYIHGTYKFGSKLGLDNIKDLLNRLDNPQERLKVIHVAGTNGKGSTSSMISTVLRKSGYKTGLYTSPFIEVFNERMQIDGTMISDLELAQLTEIVKVKVEEMVSEGRAHPTEFEIVTAIGFLYFEKNKCDVVVLEVGLGGRLDATNVVTSPEVAVITPIDLDHVAYLGDTIEQIAAEKAGIIKEKCHVVSYPQKESAMAVVKRVCEGRGAVLTEVSFETLKNRNSTLEYQRFEFEGKPYQLSLIAPYQIENAAVAIKTIDVLREIGYSISDLALQQGLKEAKWMVRMERVSSDPLVIIDGAHNVHGIIGLREMLRLHGKDYFVVGVMGVLEDKDVTHMLDIIVPELQGIITTKPDNPRAMAAEDLKKMIQGVPVLGAFDSVELAMALAMKIEADYGKPPLIVCFGSLYMVGRARKWIIEKT</sequence>
<evidence type="ECO:0000256" key="1">
    <source>
        <dbReference type="ARBA" id="ARBA00008276"/>
    </source>
</evidence>
<dbReference type="Proteomes" id="UP000767854">
    <property type="component" value="Unassembled WGS sequence"/>
</dbReference>
<keyword evidence="5 10" id="KW-0547">Nucleotide-binding</keyword>
<dbReference type="Pfam" id="PF02875">
    <property type="entry name" value="Mur_ligase_C"/>
    <property type="match status" value="1"/>
</dbReference>
<comment type="caution">
    <text evidence="13">The sequence shown here is derived from an EMBL/GenBank/DDBJ whole genome shotgun (WGS) entry which is preliminary data.</text>
</comment>
<evidence type="ECO:0000259" key="11">
    <source>
        <dbReference type="Pfam" id="PF02875"/>
    </source>
</evidence>
<evidence type="ECO:0000313" key="13">
    <source>
        <dbReference type="EMBL" id="MBM7562306.1"/>
    </source>
</evidence>
<dbReference type="InterPro" id="IPR018109">
    <property type="entry name" value="Folylpolyglutamate_synth_CS"/>
</dbReference>
<organism evidence="13 14">
    <name type="scientific">Fusibacter tunisiensis</name>
    <dbReference type="NCBI Taxonomy" id="1008308"/>
    <lineage>
        <taxon>Bacteria</taxon>
        <taxon>Bacillati</taxon>
        <taxon>Bacillota</taxon>
        <taxon>Clostridia</taxon>
        <taxon>Eubacteriales</taxon>
        <taxon>Eubacteriales Family XII. Incertae Sedis</taxon>
        <taxon>Fusibacter</taxon>
    </lineage>
</organism>
<dbReference type="EC" id="6.3.2.17" evidence="2"/>
<evidence type="ECO:0000256" key="8">
    <source>
        <dbReference type="ARBA" id="ARBA00030592"/>
    </source>
</evidence>
<evidence type="ECO:0000259" key="12">
    <source>
        <dbReference type="Pfam" id="PF08245"/>
    </source>
</evidence>
<dbReference type="PROSITE" id="PS01011">
    <property type="entry name" value="FOLYLPOLYGLU_SYNT_1"/>
    <property type="match status" value="1"/>
</dbReference>
<dbReference type="InterPro" id="IPR013221">
    <property type="entry name" value="Mur_ligase_cen"/>
</dbReference>
<keyword evidence="4" id="KW-0479">Metal-binding</keyword>
<proteinExistence type="inferred from homology"/>
<keyword evidence="14" id="KW-1185">Reference proteome</keyword>
<feature type="domain" description="Mur ligase C-terminal" evidence="11">
    <location>
        <begin position="293"/>
        <end position="413"/>
    </location>
</feature>
<dbReference type="Pfam" id="PF08245">
    <property type="entry name" value="Mur_ligase_M"/>
    <property type="match status" value="1"/>
</dbReference>
<dbReference type="Gene3D" id="3.40.1190.10">
    <property type="entry name" value="Mur-like, catalytic domain"/>
    <property type="match status" value="1"/>
</dbReference>
<evidence type="ECO:0000256" key="7">
    <source>
        <dbReference type="ARBA" id="ARBA00022842"/>
    </source>
</evidence>
<evidence type="ECO:0000256" key="6">
    <source>
        <dbReference type="ARBA" id="ARBA00022840"/>
    </source>
</evidence>
<dbReference type="NCBIfam" id="TIGR01499">
    <property type="entry name" value="folC"/>
    <property type="match status" value="1"/>
</dbReference>
<accession>A0ABS2MSC7</accession>
<dbReference type="InterPro" id="IPR036565">
    <property type="entry name" value="Mur-like_cat_sf"/>
</dbReference>
<protein>
    <recommendedName>
        <fullName evidence="2">tetrahydrofolate synthase</fullName>
        <ecNumber evidence="2">6.3.2.17</ecNumber>
    </recommendedName>
    <alternativeName>
        <fullName evidence="8">Tetrahydrofolylpolyglutamate synthase</fullName>
    </alternativeName>
</protein>
<feature type="domain" description="Mur ligase central" evidence="12">
    <location>
        <begin position="44"/>
        <end position="264"/>
    </location>
</feature>
<evidence type="ECO:0000256" key="5">
    <source>
        <dbReference type="ARBA" id="ARBA00022741"/>
    </source>
</evidence>
<keyword evidence="7" id="KW-0460">Magnesium</keyword>
<comment type="catalytic activity">
    <reaction evidence="9">
        <text>(6S)-5,6,7,8-tetrahydrofolyl-(gamma-L-Glu)(n) + L-glutamate + ATP = (6S)-5,6,7,8-tetrahydrofolyl-(gamma-L-Glu)(n+1) + ADP + phosphate + H(+)</text>
        <dbReference type="Rhea" id="RHEA:10580"/>
        <dbReference type="Rhea" id="RHEA-COMP:14738"/>
        <dbReference type="Rhea" id="RHEA-COMP:14740"/>
        <dbReference type="ChEBI" id="CHEBI:15378"/>
        <dbReference type="ChEBI" id="CHEBI:29985"/>
        <dbReference type="ChEBI" id="CHEBI:30616"/>
        <dbReference type="ChEBI" id="CHEBI:43474"/>
        <dbReference type="ChEBI" id="CHEBI:141005"/>
        <dbReference type="ChEBI" id="CHEBI:456216"/>
        <dbReference type="EC" id="6.3.2.17"/>
    </reaction>
</comment>
<dbReference type="PROSITE" id="PS01012">
    <property type="entry name" value="FOLYLPOLYGLU_SYNT_2"/>
    <property type="match status" value="1"/>
</dbReference>
<comment type="similarity">
    <text evidence="1 10">Belongs to the folylpolyglutamate synthase family.</text>
</comment>
<evidence type="ECO:0000313" key="14">
    <source>
        <dbReference type="Proteomes" id="UP000767854"/>
    </source>
</evidence>
<keyword evidence="3 10" id="KW-0436">Ligase</keyword>
<dbReference type="Gene3D" id="3.90.190.20">
    <property type="entry name" value="Mur ligase, C-terminal domain"/>
    <property type="match status" value="1"/>
</dbReference>
<evidence type="ECO:0000256" key="4">
    <source>
        <dbReference type="ARBA" id="ARBA00022723"/>
    </source>
</evidence>
<dbReference type="InterPro" id="IPR036615">
    <property type="entry name" value="Mur_ligase_C_dom_sf"/>
</dbReference>
<evidence type="ECO:0000256" key="2">
    <source>
        <dbReference type="ARBA" id="ARBA00013025"/>
    </source>
</evidence>
<dbReference type="RefSeq" id="WP_204664589.1">
    <property type="nucleotide sequence ID" value="NZ_JAFBDT010000015.1"/>
</dbReference>
<dbReference type="PANTHER" id="PTHR11136:SF0">
    <property type="entry name" value="DIHYDROFOLATE SYNTHETASE-RELATED"/>
    <property type="match status" value="1"/>
</dbReference>
<dbReference type="GO" id="GO:0008841">
    <property type="term" value="F:dihydrofolate synthase activity"/>
    <property type="evidence" value="ECO:0007669"/>
    <property type="project" value="UniProtKB-EC"/>
</dbReference>
<keyword evidence="6 10" id="KW-0067">ATP-binding</keyword>
<evidence type="ECO:0000256" key="9">
    <source>
        <dbReference type="ARBA" id="ARBA00047493"/>
    </source>
</evidence>
<name>A0ABS2MSC7_9FIRM</name>
<dbReference type="PANTHER" id="PTHR11136">
    <property type="entry name" value="FOLYLPOLYGLUTAMATE SYNTHASE-RELATED"/>
    <property type="match status" value="1"/>
</dbReference>
<dbReference type="SUPFAM" id="SSF53623">
    <property type="entry name" value="MurD-like peptide ligases, catalytic domain"/>
    <property type="match status" value="1"/>
</dbReference>